<gene>
    <name evidence="1" type="ORF">HU200_044607</name>
</gene>
<keyword evidence="2" id="KW-1185">Reference proteome</keyword>
<organism evidence="1 2">
    <name type="scientific">Digitaria exilis</name>
    <dbReference type="NCBI Taxonomy" id="1010633"/>
    <lineage>
        <taxon>Eukaryota</taxon>
        <taxon>Viridiplantae</taxon>
        <taxon>Streptophyta</taxon>
        <taxon>Embryophyta</taxon>
        <taxon>Tracheophyta</taxon>
        <taxon>Spermatophyta</taxon>
        <taxon>Magnoliopsida</taxon>
        <taxon>Liliopsida</taxon>
        <taxon>Poales</taxon>
        <taxon>Poaceae</taxon>
        <taxon>PACMAD clade</taxon>
        <taxon>Panicoideae</taxon>
        <taxon>Panicodae</taxon>
        <taxon>Paniceae</taxon>
        <taxon>Anthephorinae</taxon>
        <taxon>Digitaria</taxon>
    </lineage>
</organism>
<protein>
    <submittedName>
        <fullName evidence="1">Uncharacterized protein</fullName>
    </submittedName>
</protein>
<dbReference type="AlphaFoldDB" id="A0A835B168"/>
<evidence type="ECO:0000313" key="1">
    <source>
        <dbReference type="EMBL" id="KAF8683678.1"/>
    </source>
</evidence>
<name>A0A835B168_9POAL</name>
<accession>A0A835B168</accession>
<dbReference type="Proteomes" id="UP000636709">
    <property type="component" value="Unassembled WGS sequence"/>
</dbReference>
<comment type="caution">
    <text evidence="1">The sequence shown here is derived from an EMBL/GenBank/DDBJ whole genome shotgun (WGS) entry which is preliminary data.</text>
</comment>
<proteinExistence type="predicted"/>
<evidence type="ECO:0000313" key="2">
    <source>
        <dbReference type="Proteomes" id="UP000636709"/>
    </source>
</evidence>
<reference evidence="1" key="1">
    <citation type="submission" date="2020-07" db="EMBL/GenBank/DDBJ databases">
        <title>Genome sequence and genetic diversity analysis of an under-domesticated orphan crop, white fonio (Digitaria exilis).</title>
        <authorList>
            <person name="Bennetzen J.L."/>
            <person name="Chen S."/>
            <person name="Ma X."/>
            <person name="Wang X."/>
            <person name="Yssel A.E.J."/>
            <person name="Chaluvadi S.R."/>
            <person name="Johnson M."/>
            <person name="Gangashetty P."/>
            <person name="Hamidou F."/>
            <person name="Sanogo M.D."/>
            <person name="Zwaenepoel A."/>
            <person name="Wallace J."/>
            <person name="Van De Peer Y."/>
            <person name="Van Deynze A."/>
        </authorList>
    </citation>
    <scope>NUCLEOTIDE SEQUENCE</scope>
    <source>
        <tissue evidence="1">Leaves</tissue>
    </source>
</reference>
<dbReference type="EMBL" id="JACEFO010002102">
    <property type="protein sequence ID" value="KAF8683678.1"/>
    <property type="molecule type" value="Genomic_DNA"/>
</dbReference>
<sequence length="122" mass="13538">MRCGLVSPSPALSAAASSMTVRPPSTLTTILPVGRRAPSFPRLELRSDEKVALRPRCVMARAQMNHGGEIQDEDALDSNHFVKEIRSIAGRSIDISTTFEGFLVCARVMDRWTRCTGHFKYM</sequence>